<proteinExistence type="predicted"/>
<reference evidence="3" key="1">
    <citation type="submission" date="2016-10" db="EMBL/GenBank/DDBJ databases">
        <authorList>
            <person name="Varghese N."/>
            <person name="Submissions S."/>
        </authorList>
    </citation>
    <scope>NUCLEOTIDE SEQUENCE [LARGE SCALE GENOMIC DNA]</scope>
    <source>
        <strain evidence="3">JCM 18195</strain>
    </source>
</reference>
<accession>A0A1I5T337</accession>
<dbReference type="Pfam" id="PF06980">
    <property type="entry name" value="DUF1302"/>
    <property type="match status" value="1"/>
</dbReference>
<organism evidence="2 3">
    <name type="scientific">Geopseudomonas sagittaria</name>
    <dbReference type="NCBI Taxonomy" id="1135990"/>
    <lineage>
        <taxon>Bacteria</taxon>
        <taxon>Pseudomonadati</taxon>
        <taxon>Pseudomonadota</taxon>
        <taxon>Gammaproteobacteria</taxon>
        <taxon>Pseudomonadales</taxon>
        <taxon>Pseudomonadaceae</taxon>
        <taxon>Geopseudomonas</taxon>
    </lineage>
</organism>
<evidence type="ECO:0000313" key="3">
    <source>
        <dbReference type="Proteomes" id="UP000243084"/>
    </source>
</evidence>
<feature type="signal peptide" evidence="1">
    <location>
        <begin position="1"/>
        <end position="32"/>
    </location>
</feature>
<gene>
    <name evidence="2" type="ORF">SAMN05216229_105251</name>
</gene>
<dbReference type="InterPro" id="IPR010727">
    <property type="entry name" value="DUF1302"/>
</dbReference>
<evidence type="ECO:0000313" key="2">
    <source>
        <dbReference type="EMBL" id="SFP77474.1"/>
    </source>
</evidence>
<sequence length="540" mass="58253">MASMSRILAAGCPRRSRLSAALAASLAVPAQALPFNIGGLEGQLDSQLALSSHWATASADRDLIGASNGGRAPAASGDDGRLNFKRGETFSKRFSGRHALELRSGASGLLLSGRYWYDFELQDEARPFAAVDDHGRQRGAQVAGAELLEAFAWHHHLLGEQPGSLRLGRQVVHWGEGVLIPGGIDSINPFDAAIWRRAQAPLDEGRLPVNLLHGAQDLNAALTLEAFYQLEWRPTTLDNCATFLAQADYLADGCNQLAQPAGAPLPRGADRDARDSGQFGLALRYYLEPLATEFGAYALNYHSRLPLLGLSGASYILAYPEDIRLYGLSFATTLAAGSVWRGELSHRPDAPLQPSLADGLASGQAQPAWRRHRVSQLQTSLSHQFDQVMGASRLSLVGELAWVHVGGLDGRYGRDPLFGPGPQADGGCPLAVGATARYCESDGFTTRDAWGYRLQAVWEYPQLFAGIDLEPSLSWAHDVEGHAPAPEATFVEGRQALSLGLDADYRDTYTASLAYTAFFGGKYSSLSDRDYLMLSLGLRF</sequence>
<dbReference type="Proteomes" id="UP000243084">
    <property type="component" value="Unassembled WGS sequence"/>
</dbReference>
<evidence type="ECO:0000256" key="1">
    <source>
        <dbReference type="SAM" id="SignalP"/>
    </source>
</evidence>
<keyword evidence="3" id="KW-1185">Reference proteome</keyword>
<dbReference type="AlphaFoldDB" id="A0A1I5T337"/>
<dbReference type="EMBL" id="FOXM01000005">
    <property type="protein sequence ID" value="SFP77474.1"/>
    <property type="molecule type" value="Genomic_DNA"/>
</dbReference>
<feature type="chain" id="PRO_5017478125" description="DUF1302 domain-containing protein" evidence="1">
    <location>
        <begin position="33"/>
        <end position="540"/>
    </location>
</feature>
<protein>
    <recommendedName>
        <fullName evidence="4">DUF1302 domain-containing protein</fullName>
    </recommendedName>
</protein>
<keyword evidence="1" id="KW-0732">Signal</keyword>
<evidence type="ECO:0008006" key="4">
    <source>
        <dbReference type="Google" id="ProtNLM"/>
    </source>
</evidence>
<name>A0A1I5T337_9GAMM</name>